<gene>
    <name evidence="4" type="ORF">UR19_C0003G0054</name>
</gene>
<dbReference type="InterPro" id="IPR011109">
    <property type="entry name" value="DNA_bind_recombinase_dom"/>
</dbReference>
<dbReference type="SMART" id="SM00857">
    <property type="entry name" value="Resolvase"/>
    <property type="match status" value="1"/>
</dbReference>
<keyword evidence="1" id="KW-0175">Coiled coil</keyword>
<evidence type="ECO:0000256" key="1">
    <source>
        <dbReference type="SAM" id="Coils"/>
    </source>
</evidence>
<dbReference type="Pfam" id="PF07508">
    <property type="entry name" value="Recombinase"/>
    <property type="match status" value="1"/>
</dbReference>
<dbReference type="Gene3D" id="3.90.1750.20">
    <property type="entry name" value="Putative Large Serine Recombinase, Chain B, Domain 2"/>
    <property type="match status" value="1"/>
</dbReference>
<dbReference type="InterPro" id="IPR025827">
    <property type="entry name" value="Zn_ribbon_recom_dom"/>
</dbReference>
<dbReference type="InterPro" id="IPR036162">
    <property type="entry name" value="Resolvase-like_N_sf"/>
</dbReference>
<protein>
    <submittedName>
        <fullName evidence="4">Recombinase</fullName>
    </submittedName>
</protein>
<evidence type="ECO:0000259" key="2">
    <source>
        <dbReference type="PROSITE" id="PS51736"/>
    </source>
</evidence>
<reference evidence="4 5" key="1">
    <citation type="journal article" date="2015" name="Nature">
        <title>rRNA introns, odd ribosomes, and small enigmatic genomes across a large radiation of phyla.</title>
        <authorList>
            <person name="Brown C.T."/>
            <person name="Hug L.A."/>
            <person name="Thomas B.C."/>
            <person name="Sharon I."/>
            <person name="Castelle C.J."/>
            <person name="Singh A."/>
            <person name="Wilkins M.J."/>
            <person name="Williams K.H."/>
            <person name="Banfield J.F."/>
        </authorList>
    </citation>
    <scope>NUCLEOTIDE SEQUENCE [LARGE SCALE GENOMIC DNA]</scope>
</reference>
<evidence type="ECO:0000259" key="3">
    <source>
        <dbReference type="PROSITE" id="PS51737"/>
    </source>
</evidence>
<name>A0A0F9YFR3_9BACT</name>
<proteinExistence type="predicted"/>
<dbReference type="InterPro" id="IPR050639">
    <property type="entry name" value="SSR_resolvase"/>
</dbReference>
<dbReference type="SUPFAM" id="SSF53041">
    <property type="entry name" value="Resolvase-like"/>
    <property type="match status" value="1"/>
</dbReference>
<dbReference type="PROSITE" id="PS51737">
    <property type="entry name" value="RECOMBINASE_DNA_BIND"/>
    <property type="match status" value="1"/>
</dbReference>
<feature type="domain" description="Resolvase/invertase-type recombinase catalytic" evidence="2">
    <location>
        <begin position="7"/>
        <end position="153"/>
    </location>
</feature>
<dbReference type="InterPro" id="IPR038109">
    <property type="entry name" value="DNA_bind_recomb_sf"/>
</dbReference>
<dbReference type="GO" id="GO:0000150">
    <property type="term" value="F:DNA strand exchange activity"/>
    <property type="evidence" value="ECO:0007669"/>
    <property type="project" value="InterPro"/>
</dbReference>
<dbReference type="PANTHER" id="PTHR30461:SF23">
    <property type="entry name" value="DNA RECOMBINASE-RELATED"/>
    <property type="match status" value="1"/>
</dbReference>
<feature type="coiled-coil region" evidence="1">
    <location>
        <begin position="387"/>
        <end position="414"/>
    </location>
</feature>
<dbReference type="Pfam" id="PF00239">
    <property type="entry name" value="Resolvase"/>
    <property type="match status" value="1"/>
</dbReference>
<comment type="caution">
    <text evidence="4">The sequence shown here is derived from an EMBL/GenBank/DDBJ whole genome shotgun (WGS) entry which is preliminary data.</text>
</comment>
<dbReference type="InterPro" id="IPR006119">
    <property type="entry name" value="Resolv_N"/>
</dbReference>
<dbReference type="Gene3D" id="3.40.50.1390">
    <property type="entry name" value="Resolvase, N-terminal catalytic domain"/>
    <property type="match status" value="1"/>
</dbReference>
<accession>A0A0F9YFR3</accession>
<dbReference type="GO" id="GO:0003677">
    <property type="term" value="F:DNA binding"/>
    <property type="evidence" value="ECO:0007669"/>
    <property type="project" value="InterPro"/>
</dbReference>
<dbReference type="Pfam" id="PF13408">
    <property type="entry name" value="Zn_ribbon_recom"/>
    <property type="match status" value="1"/>
</dbReference>
<dbReference type="AlphaFoldDB" id="A0A0F9YFR3"/>
<sequence length="516" mass="59929">MNNHTRKFFIYTRKSTDTEDRQVRSISDQLAELKELVIKENIDVIDIFVEKQTAKTPGRPVFNEMLQRIENNEASGILAWHPDRLARNSVDGGKIIYLLDTGKITELKFPTFWCDTTPQGKFMLSIAFSQSKYYVDNLSENIKRGHRNKVKDGIWPQNAPLGYLNVKGGGIIPNPELSPLIKKAFEAYATGNFTLRQIRDKFNSLGLKGKSEGELAVSNYQKLLKNQIFVGLIKYNGEIYEGKHEPIITKKLFDSVQEVMIRKSKPHSKDLKPFLYRGFFRCGECGCFITTETQKGHNYLRCTKRKNPCEQKYVREEIITSQIRTELHKVSLPLDWTNWMIAENAKDRQSENQSSEIFSQKTKDEISLLDSKVEKLMNLYLENILSLEEYRDSKNKLVNQKQLLKEKLSAFEKKSHNRFELTENFLKANIHMVELANEKTNEEFLHLFKKVGSNFLIKDRTVLFEPRSAWRTLLDSGLFGGNSEQTALRADHIFGSETLFEKLRCTRVWYPWVQPL</sequence>
<feature type="domain" description="Recombinase" evidence="3">
    <location>
        <begin position="160"/>
        <end position="266"/>
    </location>
</feature>
<dbReference type="Proteomes" id="UP000034934">
    <property type="component" value="Unassembled WGS sequence"/>
</dbReference>
<dbReference type="EMBL" id="LBOG01000003">
    <property type="protein sequence ID" value="KKP30218.1"/>
    <property type="molecule type" value="Genomic_DNA"/>
</dbReference>
<dbReference type="PROSITE" id="PS51736">
    <property type="entry name" value="RECOMBINASES_3"/>
    <property type="match status" value="1"/>
</dbReference>
<dbReference type="CDD" id="cd00338">
    <property type="entry name" value="Ser_Recombinase"/>
    <property type="match status" value="1"/>
</dbReference>
<dbReference type="PANTHER" id="PTHR30461">
    <property type="entry name" value="DNA-INVERTASE FROM LAMBDOID PROPHAGE"/>
    <property type="match status" value="1"/>
</dbReference>
<organism evidence="4 5">
    <name type="scientific">Candidatus Nomurabacteria bacterium GW2011_GWF1_31_48</name>
    <dbReference type="NCBI Taxonomy" id="1618767"/>
    <lineage>
        <taxon>Bacteria</taxon>
        <taxon>Candidatus Nomuraibacteriota</taxon>
    </lineage>
</organism>
<evidence type="ECO:0000313" key="5">
    <source>
        <dbReference type="Proteomes" id="UP000034934"/>
    </source>
</evidence>
<evidence type="ECO:0000313" key="4">
    <source>
        <dbReference type="EMBL" id="KKP30218.1"/>
    </source>
</evidence>